<reference evidence="1" key="1">
    <citation type="submission" date="2023-02" db="EMBL/GenBank/DDBJ databases">
        <title>Genome of toxic invasive species Heracleum sosnowskyi carries increased number of genes despite the absence of recent whole-genome duplications.</title>
        <authorList>
            <person name="Schelkunov M."/>
            <person name="Shtratnikova V."/>
            <person name="Makarenko M."/>
            <person name="Klepikova A."/>
            <person name="Omelchenko D."/>
            <person name="Novikova G."/>
            <person name="Obukhova E."/>
            <person name="Bogdanov V."/>
            <person name="Penin A."/>
            <person name="Logacheva M."/>
        </authorList>
    </citation>
    <scope>NUCLEOTIDE SEQUENCE</scope>
    <source>
        <strain evidence="1">Hsosn_3</strain>
        <tissue evidence="1">Leaf</tissue>
    </source>
</reference>
<dbReference type="Proteomes" id="UP001237642">
    <property type="component" value="Unassembled WGS sequence"/>
</dbReference>
<dbReference type="EMBL" id="JAUIZM010000011">
    <property type="protein sequence ID" value="KAK1357143.1"/>
    <property type="molecule type" value="Genomic_DNA"/>
</dbReference>
<name>A0AAD8GYQ4_9APIA</name>
<gene>
    <name evidence="1" type="ORF">POM88_050399</name>
</gene>
<organism evidence="1 2">
    <name type="scientific">Heracleum sosnowskyi</name>
    <dbReference type="NCBI Taxonomy" id="360622"/>
    <lineage>
        <taxon>Eukaryota</taxon>
        <taxon>Viridiplantae</taxon>
        <taxon>Streptophyta</taxon>
        <taxon>Embryophyta</taxon>
        <taxon>Tracheophyta</taxon>
        <taxon>Spermatophyta</taxon>
        <taxon>Magnoliopsida</taxon>
        <taxon>eudicotyledons</taxon>
        <taxon>Gunneridae</taxon>
        <taxon>Pentapetalae</taxon>
        <taxon>asterids</taxon>
        <taxon>campanulids</taxon>
        <taxon>Apiales</taxon>
        <taxon>Apiaceae</taxon>
        <taxon>Apioideae</taxon>
        <taxon>apioid superclade</taxon>
        <taxon>Tordylieae</taxon>
        <taxon>Tordyliinae</taxon>
        <taxon>Heracleum</taxon>
    </lineage>
</organism>
<keyword evidence="2" id="KW-1185">Reference proteome</keyword>
<reference evidence="1" key="2">
    <citation type="submission" date="2023-05" db="EMBL/GenBank/DDBJ databases">
        <authorList>
            <person name="Schelkunov M.I."/>
        </authorList>
    </citation>
    <scope>NUCLEOTIDE SEQUENCE</scope>
    <source>
        <strain evidence="1">Hsosn_3</strain>
        <tissue evidence="1">Leaf</tissue>
    </source>
</reference>
<proteinExistence type="predicted"/>
<accession>A0AAD8GYQ4</accession>
<sequence length="288" mass="33487">MNEIFRSSGNLRSLSDISGFCKSDKFERSYEEFAKKKNECRKAGTYGGLGHPEAEIVTQALSYDQACLTENLSDKLTQRHLDKLIYVQMVYDVHGGNLPQENLLYFLKDGTIFVMTTLYVMMKRLEKLKYVLFIFIPKDEVYIRWRKKIQSSIDLQLKALNSRDTGYTPKYIDMDGHEVEMKKCSAYIETSFGVTHLNFSPDSEKFKCIYSGRSILNSSVEDPRAAIYQTDKDDEKLRKLRRKMIDLLLTGEDKLMENFLQKNPGFIRVANFEEYLRKNPYIDPASIC</sequence>
<comment type="caution">
    <text evidence="1">The sequence shown here is derived from an EMBL/GenBank/DDBJ whole genome shotgun (WGS) entry which is preliminary data.</text>
</comment>
<evidence type="ECO:0000313" key="1">
    <source>
        <dbReference type="EMBL" id="KAK1357143.1"/>
    </source>
</evidence>
<dbReference type="AlphaFoldDB" id="A0AAD8GYQ4"/>
<evidence type="ECO:0000313" key="2">
    <source>
        <dbReference type="Proteomes" id="UP001237642"/>
    </source>
</evidence>
<protein>
    <submittedName>
        <fullName evidence="1">Uncharacterized protein</fullName>
    </submittedName>
</protein>